<feature type="signal peptide" evidence="2">
    <location>
        <begin position="1"/>
        <end position="21"/>
    </location>
</feature>
<dbReference type="GO" id="GO:0005886">
    <property type="term" value="C:plasma membrane"/>
    <property type="evidence" value="ECO:0007669"/>
    <property type="project" value="TreeGrafter"/>
</dbReference>
<dbReference type="FunFam" id="2.60.40.420:FF:000045">
    <property type="entry name" value="Laccase 2"/>
    <property type="match status" value="1"/>
</dbReference>
<evidence type="ECO:0000259" key="5">
    <source>
        <dbReference type="Pfam" id="PF07732"/>
    </source>
</evidence>
<feature type="non-terminal residue" evidence="6">
    <location>
        <position position="598"/>
    </location>
</feature>
<reference evidence="6" key="2">
    <citation type="submission" date="2023-05" db="EMBL/GenBank/DDBJ databases">
        <authorList>
            <person name="Fouks B."/>
        </authorList>
    </citation>
    <scope>NUCLEOTIDE SEQUENCE</scope>
    <source>
        <strain evidence="6">Stay&amp;Tobe</strain>
        <tissue evidence="6">Testes</tissue>
    </source>
</reference>
<feature type="domain" description="Plastocyanin-like" evidence="3">
    <location>
        <begin position="218"/>
        <end position="370"/>
    </location>
</feature>
<evidence type="ECO:0008006" key="8">
    <source>
        <dbReference type="Google" id="ProtNLM"/>
    </source>
</evidence>
<evidence type="ECO:0000259" key="3">
    <source>
        <dbReference type="Pfam" id="PF00394"/>
    </source>
</evidence>
<dbReference type="GO" id="GO:0016491">
    <property type="term" value="F:oxidoreductase activity"/>
    <property type="evidence" value="ECO:0007669"/>
    <property type="project" value="InterPro"/>
</dbReference>
<dbReference type="PANTHER" id="PTHR11709">
    <property type="entry name" value="MULTI-COPPER OXIDASE"/>
    <property type="match status" value="1"/>
</dbReference>
<evidence type="ECO:0000256" key="1">
    <source>
        <dbReference type="ARBA" id="ARBA00010609"/>
    </source>
</evidence>
<dbReference type="SUPFAM" id="SSF49503">
    <property type="entry name" value="Cupredoxins"/>
    <property type="match status" value="3"/>
</dbReference>
<dbReference type="CDD" id="cd13884">
    <property type="entry name" value="CuRO_2_tcLCC_insect_like"/>
    <property type="match status" value="1"/>
</dbReference>
<reference evidence="6" key="1">
    <citation type="journal article" date="2023" name="IScience">
        <title>Live-bearing cockroach genome reveals convergent evolutionary mechanisms linked to viviparity in insects and beyond.</title>
        <authorList>
            <person name="Fouks B."/>
            <person name="Harrison M.C."/>
            <person name="Mikhailova A.A."/>
            <person name="Marchal E."/>
            <person name="English S."/>
            <person name="Carruthers M."/>
            <person name="Jennings E.C."/>
            <person name="Chiamaka E.L."/>
            <person name="Frigard R.A."/>
            <person name="Pippel M."/>
            <person name="Attardo G.M."/>
            <person name="Benoit J.B."/>
            <person name="Bornberg-Bauer E."/>
            <person name="Tobe S.S."/>
        </authorList>
    </citation>
    <scope>NUCLEOTIDE SEQUENCE</scope>
    <source>
        <strain evidence="6">Stay&amp;Tobe</strain>
    </source>
</reference>
<feature type="domain" description="Plastocyanin-like" evidence="5">
    <location>
        <begin position="95"/>
        <end position="202"/>
    </location>
</feature>
<evidence type="ECO:0000313" key="6">
    <source>
        <dbReference type="EMBL" id="KAJ9592214.1"/>
    </source>
</evidence>
<name>A0AAD8EJH2_DIPPU</name>
<gene>
    <name evidence="6" type="ORF">L9F63_001215</name>
</gene>
<dbReference type="GO" id="GO:0006826">
    <property type="term" value="P:iron ion transport"/>
    <property type="evidence" value="ECO:0007669"/>
    <property type="project" value="TreeGrafter"/>
</dbReference>
<dbReference type="Gene3D" id="2.60.40.420">
    <property type="entry name" value="Cupredoxins - blue copper proteins"/>
    <property type="match status" value="3"/>
</dbReference>
<accession>A0AAD8EJH2</accession>
<dbReference type="InterPro" id="IPR011706">
    <property type="entry name" value="Cu-oxidase_C"/>
</dbReference>
<dbReference type="CDD" id="cd13858">
    <property type="entry name" value="CuRO_1_tcLCC2_insect_like"/>
    <property type="match status" value="1"/>
</dbReference>
<dbReference type="InterPro" id="IPR001117">
    <property type="entry name" value="Cu-oxidase_2nd"/>
</dbReference>
<dbReference type="Pfam" id="PF07731">
    <property type="entry name" value="Cu-oxidase_2"/>
    <property type="match status" value="1"/>
</dbReference>
<dbReference type="FunFam" id="2.60.40.420:FF:000031">
    <property type="entry name" value="Laccase-2 isoform A"/>
    <property type="match status" value="1"/>
</dbReference>
<evidence type="ECO:0000259" key="4">
    <source>
        <dbReference type="Pfam" id="PF07731"/>
    </source>
</evidence>
<dbReference type="InterPro" id="IPR008972">
    <property type="entry name" value="Cupredoxin"/>
</dbReference>
<dbReference type="Pfam" id="PF07732">
    <property type="entry name" value="Cu-oxidase_3"/>
    <property type="match status" value="1"/>
</dbReference>
<dbReference type="EMBL" id="JASPKZ010003843">
    <property type="protein sequence ID" value="KAJ9592214.1"/>
    <property type="molecule type" value="Genomic_DNA"/>
</dbReference>
<sequence>MKVHALLGAMLYCTTIIHTEGQQSQLSKFLQPDDVEDSDTFSENPLHCTRECVKGDRRICYYQFYAENYATLSGACMNCTGSGASCDLPQCITADGFERGVLSVNRRIPGPSIQVCQGDRIVVDLINRMSGRSITIHWHGIFQNGTPYYDGVPMVTQCAVIEDNQFRYDFPAKQQGTFFWHSHDGVQKVDGLQGSIVIRRPKEEDPNGHLYDEDLPSHVVTIMDWFHRNSDEHFPGLITPDPVPYATYFLINGKGRYEDPDTGITTKSPYAEFRVIPGKRYRFRVIGATCDNCYTTFSVEGHRLTLIATDGNAVKPVEVDNVEISSGERYDFVINANQEVKSYWMEVRGKGLPCASINNYQLAILKYEGSNDAEPATVVQPGTDFNEGGVDLNPVNSTCNNGNDVCVAQLQAIEGFDERVLNPVPDVSFTMKLGYYFPTEEELFQTNTFNRYIHPAGVRDLVPFMNNISYTEAKSPLLSQRNEINPDSICPLDKDGFPYCARNNCRCTHVLKVPLNALVQVIMIDKSIGGGLDHPIHLHGFAFNVMSMGYMRDMKDNPKNIEEFMKTNISFSPAPALKDTVTVPSRGYTVVRFIADNP</sequence>
<feature type="domain" description="Plastocyanin-like" evidence="4">
    <location>
        <begin position="501"/>
        <end position="598"/>
    </location>
</feature>
<dbReference type="GO" id="GO:0005507">
    <property type="term" value="F:copper ion binding"/>
    <property type="evidence" value="ECO:0007669"/>
    <property type="project" value="InterPro"/>
</dbReference>
<keyword evidence="7" id="KW-1185">Reference proteome</keyword>
<dbReference type="PANTHER" id="PTHR11709:SF232">
    <property type="entry name" value="STRAW, ISOFORM G"/>
    <property type="match status" value="1"/>
</dbReference>
<comment type="similarity">
    <text evidence="1">Belongs to the multicopper oxidase family.</text>
</comment>
<evidence type="ECO:0000313" key="7">
    <source>
        <dbReference type="Proteomes" id="UP001233999"/>
    </source>
</evidence>
<evidence type="ECO:0000256" key="2">
    <source>
        <dbReference type="SAM" id="SignalP"/>
    </source>
</evidence>
<dbReference type="AlphaFoldDB" id="A0AAD8EJH2"/>
<dbReference type="Pfam" id="PF00394">
    <property type="entry name" value="Cu-oxidase"/>
    <property type="match status" value="1"/>
</dbReference>
<organism evidence="6 7">
    <name type="scientific">Diploptera punctata</name>
    <name type="common">Pacific beetle cockroach</name>
    <dbReference type="NCBI Taxonomy" id="6984"/>
    <lineage>
        <taxon>Eukaryota</taxon>
        <taxon>Metazoa</taxon>
        <taxon>Ecdysozoa</taxon>
        <taxon>Arthropoda</taxon>
        <taxon>Hexapoda</taxon>
        <taxon>Insecta</taxon>
        <taxon>Pterygota</taxon>
        <taxon>Neoptera</taxon>
        <taxon>Polyneoptera</taxon>
        <taxon>Dictyoptera</taxon>
        <taxon>Blattodea</taxon>
        <taxon>Blaberoidea</taxon>
        <taxon>Blaberidae</taxon>
        <taxon>Diplopterinae</taxon>
        <taxon>Diploptera</taxon>
    </lineage>
</organism>
<dbReference type="InterPro" id="IPR045087">
    <property type="entry name" value="Cu-oxidase_fam"/>
</dbReference>
<dbReference type="InterPro" id="IPR011707">
    <property type="entry name" value="Cu-oxidase-like_N"/>
</dbReference>
<proteinExistence type="inferred from homology"/>
<dbReference type="Proteomes" id="UP001233999">
    <property type="component" value="Unassembled WGS sequence"/>
</dbReference>
<keyword evidence="2" id="KW-0732">Signal</keyword>
<comment type="caution">
    <text evidence="6">The sequence shown here is derived from an EMBL/GenBank/DDBJ whole genome shotgun (WGS) entry which is preliminary data.</text>
</comment>
<feature type="chain" id="PRO_5042102632" description="Laccase" evidence="2">
    <location>
        <begin position="22"/>
        <end position="598"/>
    </location>
</feature>
<protein>
    <recommendedName>
        <fullName evidence="8">Laccase</fullName>
    </recommendedName>
</protein>